<evidence type="ECO:0000313" key="1">
    <source>
        <dbReference type="EMBL" id="MBX53997.1"/>
    </source>
</evidence>
<name>A0A2P2PH27_RHIMU</name>
<sequence>MTICIARTEKEGKKNSKPFKFERERESFLMLRLVDKKMNRKLETFQRRKNLTSPPST</sequence>
<dbReference type="AlphaFoldDB" id="A0A2P2PH27"/>
<accession>A0A2P2PH27</accession>
<organism evidence="1">
    <name type="scientific">Rhizophora mucronata</name>
    <name type="common">Asiatic mangrove</name>
    <dbReference type="NCBI Taxonomy" id="61149"/>
    <lineage>
        <taxon>Eukaryota</taxon>
        <taxon>Viridiplantae</taxon>
        <taxon>Streptophyta</taxon>
        <taxon>Embryophyta</taxon>
        <taxon>Tracheophyta</taxon>
        <taxon>Spermatophyta</taxon>
        <taxon>Magnoliopsida</taxon>
        <taxon>eudicotyledons</taxon>
        <taxon>Gunneridae</taxon>
        <taxon>Pentapetalae</taxon>
        <taxon>rosids</taxon>
        <taxon>fabids</taxon>
        <taxon>Malpighiales</taxon>
        <taxon>Rhizophoraceae</taxon>
        <taxon>Rhizophora</taxon>
    </lineage>
</organism>
<dbReference type="EMBL" id="GGEC01073513">
    <property type="protein sequence ID" value="MBX53997.1"/>
    <property type="molecule type" value="Transcribed_RNA"/>
</dbReference>
<protein>
    <submittedName>
        <fullName evidence="1">Uncharacterized protein</fullName>
    </submittedName>
</protein>
<reference evidence="1" key="1">
    <citation type="submission" date="2018-02" db="EMBL/GenBank/DDBJ databases">
        <title>Rhizophora mucronata_Transcriptome.</title>
        <authorList>
            <person name="Meera S.P."/>
            <person name="Sreeshan A."/>
            <person name="Augustine A."/>
        </authorList>
    </citation>
    <scope>NUCLEOTIDE SEQUENCE</scope>
    <source>
        <tissue evidence="1">Leaf</tissue>
    </source>
</reference>
<proteinExistence type="predicted"/>